<evidence type="ECO:0000256" key="1">
    <source>
        <dbReference type="ARBA" id="ARBA00001928"/>
    </source>
</evidence>
<comment type="caution">
    <text evidence="13">The sequence shown here is derived from an EMBL/GenBank/DDBJ whole genome shotgun (WGS) entry which is preliminary data.</text>
</comment>
<dbReference type="AlphaFoldDB" id="A0A937X585"/>
<name>A0A937X585_9BACT</name>
<comment type="pathway">
    <text evidence="12">Phospholipid metabolism; phosphatidylethanolamine biosynthesis.</text>
</comment>
<comment type="pathway">
    <text evidence="2">Lipid metabolism.</text>
</comment>
<keyword evidence="10" id="KW-1208">Phospholipid metabolism</keyword>
<keyword evidence="9 13" id="KW-0456">Lyase</keyword>
<evidence type="ECO:0000256" key="8">
    <source>
        <dbReference type="ARBA" id="ARBA00023209"/>
    </source>
</evidence>
<evidence type="ECO:0000256" key="12">
    <source>
        <dbReference type="ARBA" id="ARBA00024326"/>
    </source>
</evidence>
<dbReference type="InterPro" id="IPR033177">
    <property type="entry name" value="PSD-B"/>
</dbReference>
<proteinExistence type="predicted"/>
<dbReference type="InterPro" id="IPR003817">
    <property type="entry name" value="PS_Dcarbxylase"/>
</dbReference>
<dbReference type="Pfam" id="PF02666">
    <property type="entry name" value="PS_Dcarbxylase"/>
    <property type="match status" value="1"/>
</dbReference>
<keyword evidence="11" id="KW-0670">Pyruvate</keyword>
<evidence type="ECO:0000256" key="2">
    <source>
        <dbReference type="ARBA" id="ARBA00005189"/>
    </source>
</evidence>
<evidence type="ECO:0000256" key="9">
    <source>
        <dbReference type="ARBA" id="ARBA00023239"/>
    </source>
</evidence>
<gene>
    <name evidence="13" type="primary">psd</name>
    <name evidence="13" type="ORF">FJZ00_05510</name>
</gene>
<comment type="cofactor">
    <cofactor evidence="1">
        <name>pyruvate</name>
        <dbReference type="ChEBI" id="CHEBI:15361"/>
    </cofactor>
</comment>
<keyword evidence="7" id="KW-0865">Zymogen</keyword>
<evidence type="ECO:0000256" key="10">
    <source>
        <dbReference type="ARBA" id="ARBA00023264"/>
    </source>
</evidence>
<protein>
    <recommendedName>
        <fullName evidence="3">phosphatidylserine decarboxylase</fullName>
        <ecNumber evidence="3">4.1.1.65</ecNumber>
    </recommendedName>
</protein>
<evidence type="ECO:0000313" key="13">
    <source>
        <dbReference type="EMBL" id="MBM3274585.1"/>
    </source>
</evidence>
<keyword evidence="5" id="KW-0210">Decarboxylase</keyword>
<keyword evidence="6" id="KW-0443">Lipid metabolism</keyword>
<reference evidence="13 14" key="1">
    <citation type="submission" date="2019-03" db="EMBL/GenBank/DDBJ databases">
        <title>Lake Tanganyika Metagenome-Assembled Genomes (MAGs).</title>
        <authorList>
            <person name="Tran P."/>
        </authorList>
    </citation>
    <scope>NUCLEOTIDE SEQUENCE [LARGE SCALE GENOMIC DNA]</scope>
    <source>
        <strain evidence="13">K_DeepCast_65m_m2_236</strain>
    </source>
</reference>
<dbReference type="EMBL" id="VGJX01000260">
    <property type="protein sequence ID" value="MBM3274585.1"/>
    <property type="molecule type" value="Genomic_DNA"/>
</dbReference>
<evidence type="ECO:0000256" key="4">
    <source>
        <dbReference type="ARBA" id="ARBA00022516"/>
    </source>
</evidence>
<dbReference type="NCBIfam" id="TIGR00163">
    <property type="entry name" value="PS_decarb"/>
    <property type="match status" value="1"/>
</dbReference>
<organism evidence="13 14">
    <name type="scientific">Candidatus Tanganyikabacteria bacterium</name>
    <dbReference type="NCBI Taxonomy" id="2961651"/>
    <lineage>
        <taxon>Bacteria</taxon>
        <taxon>Bacillati</taxon>
        <taxon>Candidatus Sericytochromatia</taxon>
        <taxon>Candidatus Tanganyikabacteria</taxon>
    </lineage>
</organism>
<dbReference type="EC" id="4.1.1.65" evidence="3"/>
<dbReference type="Proteomes" id="UP000703893">
    <property type="component" value="Unassembled WGS sequence"/>
</dbReference>
<dbReference type="PANTHER" id="PTHR10067">
    <property type="entry name" value="PHOSPHATIDYLSERINE DECARBOXYLASE"/>
    <property type="match status" value="1"/>
</dbReference>
<dbReference type="GO" id="GO:0004609">
    <property type="term" value="F:phosphatidylserine decarboxylase activity"/>
    <property type="evidence" value="ECO:0007669"/>
    <property type="project" value="UniProtKB-EC"/>
</dbReference>
<keyword evidence="4" id="KW-0444">Lipid biosynthesis</keyword>
<evidence type="ECO:0000256" key="11">
    <source>
        <dbReference type="ARBA" id="ARBA00023317"/>
    </source>
</evidence>
<evidence type="ECO:0000256" key="7">
    <source>
        <dbReference type="ARBA" id="ARBA00023145"/>
    </source>
</evidence>
<evidence type="ECO:0000256" key="5">
    <source>
        <dbReference type="ARBA" id="ARBA00022793"/>
    </source>
</evidence>
<sequence length="300" mass="33119">MSLAVAAKEFRDRRTGRLLREEVFAGDAIRWLYGDGAGTLVLDKVVNTAWFCRLYGRLQDSRDSARRIPEFISRFKIDMNEAEKPLYTYRTFNQFFARKLKAGARPFETSPDRLPAPAEGKILAFERLEGDTRLPIKGANIPIDALLAGAEPHEPFKGGSALVVRLAPYDYHRFHFPDAGTAGRVREIPGRYHSVNPIAFTRVPDLFCRNKRTVLCLDSRTFGKIAYVAVGALCVGTIVHTYRPGEVGRGDEAGYFLFGGSTVVLLFEPGAVAFDDDLISDSANGLENQVQVGTGIGRGA</sequence>
<dbReference type="GO" id="GO:0008654">
    <property type="term" value="P:phospholipid biosynthetic process"/>
    <property type="evidence" value="ECO:0007669"/>
    <property type="project" value="UniProtKB-KW"/>
</dbReference>
<keyword evidence="8" id="KW-0594">Phospholipid biosynthesis</keyword>
<evidence type="ECO:0000256" key="3">
    <source>
        <dbReference type="ARBA" id="ARBA00012243"/>
    </source>
</evidence>
<accession>A0A937X585</accession>
<evidence type="ECO:0000256" key="6">
    <source>
        <dbReference type="ARBA" id="ARBA00023098"/>
    </source>
</evidence>
<evidence type="ECO:0000313" key="14">
    <source>
        <dbReference type="Proteomes" id="UP000703893"/>
    </source>
</evidence>